<comment type="similarity">
    <text evidence="1 5">Belongs to the PCNA family.</text>
</comment>
<accession>A0A2I3G8X7</accession>
<keyword evidence="9" id="KW-1185">Reference proteome</keyword>
<name>A0A2I3G8X7_NOMLE</name>
<dbReference type="PANTHER" id="PTHR11352">
    <property type="entry name" value="PROLIFERATING CELL NUCLEAR ANTIGEN"/>
    <property type="match status" value="1"/>
</dbReference>
<dbReference type="Proteomes" id="UP000001073">
    <property type="component" value="Chromosome 15"/>
</dbReference>
<dbReference type="Ensembl" id="ENSNLET00000036796.1">
    <property type="protein sequence ID" value="ENSNLEP00000027752.1"/>
    <property type="gene ID" value="ENSNLEG00000033072.1"/>
</dbReference>
<keyword evidence="4" id="KW-0539">Nucleus</keyword>
<evidence type="ECO:0000256" key="3">
    <source>
        <dbReference type="ARBA" id="ARBA00045553"/>
    </source>
</evidence>
<organism evidence="8 9">
    <name type="scientific">Nomascus leucogenys</name>
    <name type="common">Northern white-cheeked gibbon</name>
    <name type="synonym">Hylobates leucogenys</name>
    <dbReference type="NCBI Taxonomy" id="61853"/>
    <lineage>
        <taxon>Eukaryota</taxon>
        <taxon>Metazoa</taxon>
        <taxon>Chordata</taxon>
        <taxon>Craniata</taxon>
        <taxon>Vertebrata</taxon>
        <taxon>Euteleostomi</taxon>
        <taxon>Mammalia</taxon>
        <taxon>Eutheria</taxon>
        <taxon>Euarchontoglires</taxon>
        <taxon>Primates</taxon>
        <taxon>Haplorrhini</taxon>
        <taxon>Catarrhini</taxon>
        <taxon>Hylobatidae</taxon>
        <taxon>Nomascus</taxon>
    </lineage>
</organism>
<evidence type="ECO:0000313" key="9">
    <source>
        <dbReference type="Proteomes" id="UP000001073"/>
    </source>
</evidence>
<keyword evidence="2 5" id="KW-0238">DNA-binding</keyword>
<dbReference type="SUPFAM" id="SSF55979">
    <property type="entry name" value="DNA clamp"/>
    <property type="match status" value="2"/>
</dbReference>
<dbReference type="Pfam" id="PF02747">
    <property type="entry name" value="PCNA_C"/>
    <property type="match status" value="1"/>
</dbReference>
<dbReference type="InterPro" id="IPR022649">
    <property type="entry name" value="Pr_cel_nuc_antig_C"/>
</dbReference>
<comment type="function">
    <text evidence="4">This protein is an auxiliary protein of DNA polymerase delta and is involved in the control of eukaryotic DNA replication by increasing the polymerase's processivity during elongation of the leading strand.</text>
</comment>
<reference evidence="8 9" key="1">
    <citation type="submission" date="2012-10" db="EMBL/GenBank/DDBJ databases">
        <authorList>
            <consortium name="Gibbon Genome Sequencing Consortium"/>
        </authorList>
    </citation>
    <scope>NUCLEOTIDE SEQUENCE [LARGE SCALE GENOMIC DNA]</scope>
</reference>
<dbReference type="Gene3D" id="3.70.10.10">
    <property type="match status" value="1"/>
</dbReference>
<comment type="function">
    <text evidence="3">Auxiliary protein of DNA polymerase delta and epsilon, is involved in the control of eukaryotic DNA replication by increasing the polymerase's processibility during elongation of the leading strand. Induces a robust stimulatory effect on the 3'-5' exonuclease and 3'-phosphodiesterase, but not apurinic-apyrimidinic (AP) endonuclease, APEX2 activities. Has to be loaded onto DNA in order to be able to stimulate APEX2. Plays a key role in DNA damage response (DDR) by being conveniently positioned at the replication fork to coordinate DNA replication with DNA repair and DNA damage tolerance pathways. Acts as a loading platform to recruit DDR proteins that allow completion of DNA replication after DNA damage and promote postreplication repair: Monoubiquitinated PCNA leads to recruitment of translesion (TLS) polymerases, while 'Lys-63'-linked polyubiquitination of PCNA is involved in error-free pathway and employs recombination mechanisms to synthesize across the lesion.</text>
</comment>
<dbReference type="PANTHER" id="PTHR11352:SF0">
    <property type="entry name" value="PROLIFERATING CELL NUCLEAR ANTIGEN"/>
    <property type="match status" value="1"/>
</dbReference>
<feature type="domain" description="Proliferating cell nuclear antigen PCNA N-terminal" evidence="6">
    <location>
        <begin position="1"/>
        <end position="116"/>
    </location>
</feature>
<dbReference type="NCBIfam" id="TIGR00590">
    <property type="entry name" value="pcna"/>
    <property type="match status" value="1"/>
</dbReference>
<evidence type="ECO:0000259" key="7">
    <source>
        <dbReference type="Pfam" id="PF02747"/>
    </source>
</evidence>
<dbReference type="STRING" id="61853.ENSNLEP00000027752"/>
<dbReference type="InterPro" id="IPR046938">
    <property type="entry name" value="DNA_clamp_sf"/>
</dbReference>
<evidence type="ECO:0000259" key="6">
    <source>
        <dbReference type="Pfam" id="PF00705"/>
    </source>
</evidence>
<dbReference type="OMA" id="GEFACIC"/>
<reference evidence="8" key="2">
    <citation type="submission" date="2025-08" db="UniProtKB">
        <authorList>
            <consortium name="Ensembl"/>
        </authorList>
    </citation>
    <scope>IDENTIFICATION</scope>
</reference>
<dbReference type="EMBL" id="ADFV01112724">
    <property type="status" value="NOT_ANNOTATED_CDS"/>
    <property type="molecule type" value="Genomic_DNA"/>
</dbReference>
<evidence type="ECO:0000313" key="8">
    <source>
        <dbReference type="Ensembl" id="ENSNLEP00000027752.1"/>
    </source>
</evidence>
<dbReference type="GO" id="GO:0006275">
    <property type="term" value="P:regulation of DNA replication"/>
    <property type="evidence" value="ECO:0007669"/>
    <property type="project" value="InterPro"/>
</dbReference>
<dbReference type="GO" id="GO:0006272">
    <property type="term" value="P:leading strand elongation"/>
    <property type="evidence" value="ECO:0007669"/>
    <property type="project" value="TreeGrafter"/>
</dbReference>
<comment type="subcellular location">
    <subcellularLocation>
        <location evidence="4">Nucleus</location>
    </subcellularLocation>
</comment>
<dbReference type="GO" id="GO:0043626">
    <property type="term" value="C:PCNA complex"/>
    <property type="evidence" value="ECO:0007669"/>
    <property type="project" value="TreeGrafter"/>
</dbReference>
<proteinExistence type="inferred from homology"/>
<evidence type="ECO:0000256" key="4">
    <source>
        <dbReference type="RuleBase" id="RU000641"/>
    </source>
</evidence>
<dbReference type="GO" id="GO:0006298">
    <property type="term" value="P:mismatch repair"/>
    <property type="evidence" value="ECO:0007669"/>
    <property type="project" value="TreeGrafter"/>
</dbReference>
<dbReference type="Pfam" id="PF00705">
    <property type="entry name" value="PCNA_N"/>
    <property type="match status" value="1"/>
</dbReference>
<evidence type="ECO:0000256" key="2">
    <source>
        <dbReference type="ARBA" id="ARBA00023125"/>
    </source>
</evidence>
<sequence>MFEVCLVQGSILKNVLEALEDLISEACRDISLNSFCISSGQLTHCSKGFNTCCCDYNLAVGMNLTSMFKILNCAGNEDIVTLGAEDNADNLALVFEALNQEKVSDYKMKLMDLDVEQLGIPEQEYSCVVKMPAGEFACICRDLSHIGDVFVISCAKDGVKFSATGELANGNIKLSQISNVDKEKEAVAIEMNELVQLTFALMYLNFFTKATPRSSTVTLGVSADVPLVDKYYLPPNIENEEGS</sequence>
<dbReference type="GO" id="GO:0019985">
    <property type="term" value="P:translesion synthesis"/>
    <property type="evidence" value="ECO:0007669"/>
    <property type="project" value="TreeGrafter"/>
</dbReference>
<dbReference type="InterPro" id="IPR022648">
    <property type="entry name" value="Pr_cel_nuc_antig_N"/>
</dbReference>
<reference evidence="8" key="3">
    <citation type="submission" date="2025-09" db="UniProtKB">
        <authorList>
            <consortium name="Ensembl"/>
        </authorList>
    </citation>
    <scope>IDENTIFICATION</scope>
</reference>
<dbReference type="GO" id="GO:0003677">
    <property type="term" value="F:DNA binding"/>
    <property type="evidence" value="ECO:0007669"/>
    <property type="project" value="UniProtKB-KW"/>
</dbReference>
<evidence type="ECO:0000256" key="1">
    <source>
        <dbReference type="ARBA" id="ARBA00010462"/>
    </source>
</evidence>
<dbReference type="GeneTree" id="ENSGT00390000004965"/>
<feature type="domain" description="Proliferating cell nuclear antigen PCNA C-terminal" evidence="7">
    <location>
        <begin position="119"/>
        <end position="233"/>
    </location>
</feature>
<dbReference type="InParanoid" id="A0A2I3G8X7"/>
<dbReference type="CDD" id="cd00577">
    <property type="entry name" value="PCNA"/>
    <property type="match status" value="1"/>
</dbReference>
<keyword evidence="5" id="KW-0235">DNA replication</keyword>
<dbReference type="InterPro" id="IPR000730">
    <property type="entry name" value="Pr_cel_nuc_antig"/>
</dbReference>
<protein>
    <recommendedName>
        <fullName evidence="4">DNA sliding clamp PCNA</fullName>
    </recommendedName>
</protein>
<dbReference type="AlphaFoldDB" id="A0A2I3G8X7"/>
<dbReference type="PRINTS" id="PR00339">
    <property type="entry name" value="PCNACYCLIN"/>
</dbReference>
<dbReference type="GO" id="GO:0030337">
    <property type="term" value="F:DNA polymerase processivity factor activity"/>
    <property type="evidence" value="ECO:0007669"/>
    <property type="project" value="InterPro"/>
</dbReference>
<evidence type="ECO:0000256" key="5">
    <source>
        <dbReference type="RuleBase" id="RU003671"/>
    </source>
</evidence>